<proteinExistence type="predicted"/>
<protein>
    <recommendedName>
        <fullName evidence="1">YgjP-like metallopeptidase domain-containing protein</fullName>
    </recommendedName>
</protein>
<evidence type="ECO:0000313" key="2">
    <source>
        <dbReference type="EMBL" id="KFI18353.1"/>
    </source>
</evidence>
<dbReference type="EMBL" id="JPGN01000083">
    <property type="protein sequence ID" value="KFI18353.1"/>
    <property type="molecule type" value="Genomic_DNA"/>
</dbReference>
<dbReference type="PANTHER" id="PTHR30399">
    <property type="entry name" value="UNCHARACTERIZED PROTEIN YGJP"/>
    <property type="match status" value="1"/>
</dbReference>
<dbReference type="InterPro" id="IPR002725">
    <property type="entry name" value="YgjP-like_metallopeptidase"/>
</dbReference>
<sequence length="240" mass="28161">MMSSDLPAYRVRVSSRARHVRIQVSAEEGVIVVLPQTVDPASVPALLWKKKAWLDRTLSQFEGLQHQPPLATQETSPTLICLRAINQQFYITYHKDANPSLHIHTLGNRLLLRGHVTHYFLVKQTLQRWLTEQAHLHLPPWLETVSKEISLKHFKTIIRGQRTRWASCSQRQTISLNHKLLFLPPHLVRYVFLHELVHLVHFNHSPRFWTLLTHFESNCRSLDQELRRAGHYVPAWAERR</sequence>
<dbReference type="AlphaFoldDB" id="A0A0E2YY51"/>
<name>A0A0E2YY51_9GAMM</name>
<evidence type="ECO:0000259" key="1">
    <source>
        <dbReference type="Pfam" id="PF01863"/>
    </source>
</evidence>
<dbReference type="Pfam" id="PF01863">
    <property type="entry name" value="YgjP-like"/>
    <property type="match status" value="1"/>
</dbReference>
<dbReference type="OrthoDB" id="9811177at2"/>
<organism evidence="2 3">
    <name type="scientific">Nitrosococcus oceani C-27</name>
    <dbReference type="NCBI Taxonomy" id="314279"/>
    <lineage>
        <taxon>Bacteria</taxon>
        <taxon>Pseudomonadati</taxon>
        <taxon>Pseudomonadota</taxon>
        <taxon>Gammaproteobacteria</taxon>
        <taxon>Chromatiales</taxon>
        <taxon>Chromatiaceae</taxon>
        <taxon>Nitrosococcus</taxon>
    </lineage>
</organism>
<dbReference type="InterPro" id="IPR053136">
    <property type="entry name" value="UTP_pyrophosphatase-like"/>
</dbReference>
<dbReference type="PANTHER" id="PTHR30399:SF1">
    <property type="entry name" value="UTP PYROPHOSPHATASE"/>
    <property type="match status" value="1"/>
</dbReference>
<feature type="domain" description="YgjP-like metallopeptidase" evidence="1">
    <location>
        <begin position="18"/>
        <end position="228"/>
    </location>
</feature>
<dbReference type="CDD" id="cd07344">
    <property type="entry name" value="M48_yhfN_like"/>
    <property type="match status" value="1"/>
</dbReference>
<evidence type="ECO:0000313" key="3">
    <source>
        <dbReference type="Proteomes" id="UP000028839"/>
    </source>
</evidence>
<accession>A0A0E2YY51</accession>
<dbReference type="Proteomes" id="UP000028839">
    <property type="component" value="Unassembled WGS sequence"/>
</dbReference>
<dbReference type="Gene3D" id="3.30.2010.10">
    <property type="entry name" value="Metalloproteases ('zincins'), catalytic domain"/>
    <property type="match status" value="1"/>
</dbReference>
<dbReference type="HOGENOM" id="CLU_065947_2_2_6"/>
<comment type="caution">
    <text evidence="2">The sequence shown here is derived from an EMBL/GenBank/DDBJ whole genome shotgun (WGS) entry which is preliminary data.</text>
</comment>
<reference evidence="2 3" key="1">
    <citation type="submission" date="2014-07" db="EMBL/GenBank/DDBJ databases">
        <title>Comparative analysis of Nitrosococcus oceani genome inventories of strains from Pacific and Atlantic gyres.</title>
        <authorList>
            <person name="Lim C.K."/>
            <person name="Wang L."/>
            <person name="Sayavedra-Soto L.A."/>
            <person name="Klotz M.G."/>
        </authorList>
    </citation>
    <scope>NUCLEOTIDE SEQUENCE [LARGE SCALE GENOMIC DNA]</scope>
    <source>
        <strain evidence="2 3">C-27</strain>
    </source>
</reference>
<gene>
    <name evidence="2" type="ORF">IB75_14510</name>
</gene>